<keyword evidence="3" id="KW-1185">Reference proteome</keyword>
<protein>
    <submittedName>
        <fullName evidence="2">Phosphoheptose isomerase</fullName>
    </submittedName>
</protein>
<dbReference type="InterPro" id="IPR050099">
    <property type="entry name" value="SIS_GmhA/DiaA_subfam"/>
</dbReference>
<dbReference type="CDD" id="cd05006">
    <property type="entry name" value="SIS_GmhA"/>
    <property type="match status" value="1"/>
</dbReference>
<evidence type="ECO:0000259" key="1">
    <source>
        <dbReference type="PROSITE" id="PS51464"/>
    </source>
</evidence>
<comment type="caution">
    <text evidence="2">The sequence shown here is derived from an EMBL/GenBank/DDBJ whole genome shotgun (WGS) entry which is preliminary data.</text>
</comment>
<dbReference type="Proteomes" id="UP000191418">
    <property type="component" value="Unassembled WGS sequence"/>
</dbReference>
<dbReference type="STRING" id="64969.SAMN02745127_00190"/>
<dbReference type="EMBL" id="MTSM01000005">
    <property type="protein sequence ID" value="OPX56155.1"/>
    <property type="molecule type" value="Genomic_DNA"/>
</dbReference>
<dbReference type="PANTHER" id="PTHR30390">
    <property type="entry name" value="SEDOHEPTULOSE 7-PHOSPHATE ISOMERASE / DNAA INITIATOR-ASSOCIATING FACTOR FOR REPLICATION INITIATION"/>
    <property type="match status" value="1"/>
</dbReference>
<dbReference type="GO" id="GO:0016853">
    <property type="term" value="F:isomerase activity"/>
    <property type="evidence" value="ECO:0007669"/>
    <property type="project" value="UniProtKB-KW"/>
</dbReference>
<dbReference type="PANTHER" id="PTHR30390:SF6">
    <property type="entry name" value="DNAA INITIATOR-ASSOCIATING PROTEIN DIAA"/>
    <property type="match status" value="1"/>
</dbReference>
<feature type="domain" description="SIS" evidence="1">
    <location>
        <begin position="36"/>
        <end position="198"/>
    </location>
</feature>
<dbReference type="Gene3D" id="3.40.50.10490">
    <property type="entry name" value="Glucose-6-phosphate isomerase like protein, domain 1"/>
    <property type="match status" value="1"/>
</dbReference>
<dbReference type="AlphaFoldDB" id="A0A1T4KRP8"/>
<dbReference type="PROSITE" id="PS51464">
    <property type="entry name" value="SIS"/>
    <property type="match status" value="1"/>
</dbReference>
<reference evidence="2 3" key="1">
    <citation type="submission" date="2017-01" db="EMBL/GenBank/DDBJ databases">
        <title>Genome Sequencing of a Marine Spirillum, Oceanospirillum multiglobuliferum ATCC 33336, from Japan.</title>
        <authorList>
            <person name="Carney J.G."/>
            <person name="Trachtenberg A.M."/>
            <person name="Rheaume B.A."/>
            <person name="Linnane J.D."/>
            <person name="Pitts N.L."/>
            <person name="Mykles D.L."/>
            <person name="Maclea K.S."/>
        </authorList>
    </citation>
    <scope>NUCLEOTIDE SEQUENCE [LARGE SCALE GENOMIC DNA]</scope>
    <source>
        <strain evidence="2 3">ATCC 33336</strain>
    </source>
</reference>
<dbReference type="OrthoDB" id="9810929at2"/>
<name>A0A1T4KRP8_9GAMM</name>
<keyword evidence="2" id="KW-0413">Isomerase</keyword>
<organism evidence="2 3">
    <name type="scientific">Oceanospirillum multiglobuliferum</name>
    <dbReference type="NCBI Taxonomy" id="64969"/>
    <lineage>
        <taxon>Bacteria</taxon>
        <taxon>Pseudomonadati</taxon>
        <taxon>Pseudomonadota</taxon>
        <taxon>Gammaproteobacteria</taxon>
        <taxon>Oceanospirillales</taxon>
        <taxon>Oceanospirillaceae</taxon>
        <taxon>Oceanospirillum</taxon>
    </lineage>
</organism>
<dbReference type="RefSeq" id="WP_078743892.1">
    <property type="nucleotide sequence ID" value="NZ_FUXG01000001.1"/>
</dbReference>
<dbReference type="InterPro" id="IPR046348">
    <property type="entry name" value="SIS_dom_sf"/>
</dbReference>
<proteinExistence type="predicted"/>
<sequence>MDLQDRIIASFHSSIDNQATASEVLPPLLEHASIVMVNCLINDGKILCCGNGGSAALSQHFASEMLNRYYKDRPSLPAMALSTDSSTLTAIANTASFNEVFSKQVRALGQPGDLLLVITSSCKSNNVVQAVQAAHERNMTVIALTGGDGGDVASLLSSDDIEIRAPAEHPSRIQEIHLLAMHCLCEQIDYQLFGAMEED</sequence>
<evidence type="ECO:0000313" key="3">
    <source>
        <dbReference type="Proteomes" id="UP000191418"/>
    </source>
</evidence>
<dbReference type="GO" id="GO:1901135">
    <property type="term" value="P:carbohydrate derivative metabolic process"/>
    <property type="evidence" value="ECO:0007669"/>
    <property type="project" value="InterPro"/>
</dbReference>
<dbReference type="InterPro" id="IPR001347">
    <property type="entry name" value="SIS_dom"/>
</dbReference>
<dbReference type="Pfam" id="PF13580">
    <property type="entry name" value="SIS_2"/>
    <property type="match status" value="1"/>
</dbReference>
<gene>
    <name evidence="2" type="ORF">BTE48_06160</name>
</gene>
<dbReference type="InterPro" id="IPR035461">
    <property type="entry name" value="GmhA/DiaA"/>
</dbReference>
<dbReference type="NCBIfam" id="NF010546">
    <property type="entry name" value="PRK13936.1"/>
    <property type="match status" value="1"/>
</dbReference>
<dbReference type="GO" id="GO:0097367">
    <property type="term" value="F:carbohydrate derivative binding"/>
    <property type="evidence" value="ECO:0007669"/>
    <property type="project" value="InterPro"/>
</dbReference>
<evidence type="ECO:0000313" key="2">
    <source>
        <dbReference type="EMBL" id="OPX56155.1"/>
    </source>
</evidence>
<dbReference type="SUPFAM" id="SSF53697">
    <property type="entry name" value="SIS domain"/>
    <property type="match status" value="1"/>
</dbReference>
<accession>A0A1T4KRP8</accession>